<dbReference type="PANTHER" id="PTHR31836:SF28">
    <property type="entry name" value="SRCR DOMAIN-CONTAINING PROTEIN-RELATED"/>
    <property type="match status" value="1"/>
</dbReference>
<dbReference type="PANTHER" id="PTHR31836">
    <property type="match status" value="1"/>
</dbReference>
<protein>
    <recommendedName>
        <fullName evidence="3">RlpA-like protein double-psi beta-barrel domain-containing protein</fullName>
    </recommendedName>
</protein>
<sequence>MHLLTTLISLSFAYGMTSASLVGDATFFNPALGACGQVNGDNDLIVALSLDQFGTGSNCGRSIVANFQGASVVATVVDKCVGCASSDIDLSPAAFSQLASTDLGRIHGVSWDFI</sequence>
<dbReference type="AlphaFoldDB" id="A0A8H5BUX4"/>
<comment type="caution">
    <text evidence="4">The sequence shown here is derived from an EMBL/GenBank/DDBJ whole genome shotgun (WGS) entry which is preliminary data.</text>
</comment>
<evidence type="ECO:0000259" key="3">
    <source>
        <dbReference type="Pfam" id="PF03330"/>
    </source>
</evidence>
<organism evidence="4 5">
    <name type="scientific">Psilocybe cf. subviscida</name>
    <dbReference type="NCBI Taxonomy" id="2480587"/>
    <lineage>
        <taxon>Eukaryota</taxon>
        <taxon>Fungi</taxon>
        <taxon>Dikarya</taxon>
        <taxon>Basidiomycota</taxon>
        <taxon>Agaricomycotina</taxon>
        <taxon>Agaricomycetes</taxon>
        <taxon>Agaricomycetidae</taxon>
        <taxon>Agaricales</taxon>
        <taxon>Agaricineae</taxon>
        <taxon>Strophariaceae</taxon>
        <taxon>Psilocybe</taxon>
    </lineage>
</organism>
<keyword evidence="1 2" id="KW-0732">Signal</keyword>
<feature type="signal peptide" evidence="2">
    <location>
        <begin position="1"/>
        <end position="19"/>
    </location>
</feature>
<reference evidence="4 5" key="1">
    <citation type="journal article" date="2020" name="ISME J.">
        <title>Uncovering the hidden diversity of litter-decomposition mechanisms in mushroom-forming fungi.</title>
        <authorList>
            <person name="Floudas D."/>
            <person name="Bentzer J."/>
            <person name="Ahren D."/>
            <person name="Johansson T."/>
            <person name="Persson P."/>
            <person name="Tunlid A."/>
        </authorList>
    </citation>
    <scope>NUCLEOTIDE SEQUENCE [LARGE SCALE GENOMIC DNA]</scope>
    <source>
        <strain evidence="4 5">CBS 101986</strain>
    </source>
</reference>
<evidence type="ECO:0000313" key="4">
    <source>
        <dbReference type="EMBL" id="KAF5329691.1"/>
    </source>
</evidence>
<gene>
    <name evidence="4" type="ORF">D9619_008949</name>
</gene>
<proteinExistence type="predicted"/>
<evidence type="ECO:0000313" key="5">
    <source>
        <dbReference type="Proteomes" id="UP000567179"/>
    </source>
</evidence>
<dbReference type="InterPro" id="IPR036908">
    <property type="entry name" value="RlpA-like_sf"/>
</dbReference>
<dbReference type="CDD" id="cd22191">
    <property type="entry name" value="DPBB_RlpA_EXP_N-like"/>
    <property type="match status" value="1"/>
</dbReference>
<dbReference type="SUPFAM" id="SSF50685">
    <property type="entry name" value="Barwin-like endoglucanases"/>
    <property type="match status" value="1"/>
</dbReference>
<dbReference type="Gene3D" id="2.40.40.10">
    <property type="entry name" value="RlpA-like domain"/>
    <property type="match status" value="1"/>
</dbReference>
<dbReference type="InterPro" id="IPR009009">
    <property type="entry name" value="RlpA-like_DPBB"/>
</dbReference>
<dbReference type="OrthoDB" id="623670at2759"/>
<feature type="chain" id="PRO_5034401272" description="RlpA-like protein double-psi beta-barrel domain-containing protein" evidence="2">
    <location>
        <begin position="20"/>
        <end position="114"/>
    </location>
</feature>
<name>A0A8H5BUX4_9AGAR</name>
<dbReference type="InterPro" id="IPR051477">
    <property type="entry name" value="Expansin_CellWall"/>
</dbReference>
<evidence type="ECO:0000256" key="1">
    <source>
        <dbReference type="ARBA" id="ARBA00022729"/>
    </source>
</evidence>
<dbReference type="Pfam" id="PF03330">
    <property type="entry name" value="DPBB_1"/>
    <property type="match status" value="1"/>
</dbReference>
<dbReference type="EMBL" id="JAACJJ010000002">
    <property type="protein sequence ID" value="KAF5329691.1"/>
    <property type="molecule type" value="Genomic_DNA"/>
</dbReference>
<feature type="domain" description="RlpA-like protein double-psi beta-barrel" evidence="3">
    <location>
        <begin position="59"/>
        <end position="106"/>
    </location>
</feature>
<keyword evidence="5" id="KW-1185">Reference proteome</keyword>
<dbReference type="Proteomes" id="UP000567179">
    <property type="component" value="Unassembled WGS sequence"/>
</dbReference>
<evidence type="ECO:0000256" key="2">
    <source>
        <dbReference type="SAM" id="SignalP"/>
    </source>
</evidence>
<accession>A0A8H5BUX4</accession>